<dbReference type="InterPro" id="IPR027417">
    <property type="entry name" value="P-loop_NTPase"/>
</dbReference>
<dbReference type="EMBL" id="CP042467">
    <property type="protein sequence ID" value="QED29102.1"/>
    <property type="molecule type" value="Genomic_DNA"/>
</dbReference>
<dbReference type="SUPFAM" id="SSF52540">
    <property type="entry name" value="P-loop containing nucleoside triphosphate hydrolases"/>
    <property type="match status" value="1"/>
</dbReference>
<evidence type="ECO:0000313" key="5">
    <source>
        <dbReference type="EMBL" id="QED29102.1"/>
    </source>
</evidence>
<dbReference type="InterPro" id="IPR003439">
    <property type="entry name" value="ABC_transporter-like_ATP-bd"/>
</dbReference>
<dbReference type="Pfam" id="PF00005">
    <property type="entry name" value="ABC_tran"/>
    <property type="match status" value="1"/>
</dbReference>
<evidence type="ECO:0000256" key="2">
    <source>
        <dbReference type="ARBA" id="ARBA00022741"/>
    </source>
</evidence>
<dbReference type="InterPro" id="IPR051120">
    <property type="entry name" value="ABC_AA/LPS_Transport"/>
</dbReference>
<dbReference type="SMART" id="SM00382">
    <property type="entry name" value="AAA"/>
    <property type="match status" value="1"/>
</dbReference>
<sequence>MLEVKNIELSFDGVKALRGVSLEVAKGELAAVIGPNGAGKTSLFNCICGVYEPQVGEVSFEGRSLKGLAPAQVSRLGISRMFQNLAVFPQMTVVENLMLGCHQHYESGWLANMLWTRSTRAEEIQWRRVAEEVMDFLHLEAWRKTPCGILPYGILKRVELGRALCMRPKLLLLDEPAAGLNQEETEDMARYMLDIKEELGITQVLVEHELRMVLDLADHVAVLDFGEKIADGPPQEIRKNPQVIEAYLGGAA</sequence>
<dbReference type="PANTHER" id="PTHR45772">
    <property type="entry name" value="CONSERVED COMPONENT OF ABC TRANSPORTER FOR NATURAL AMINO ACIDS-RELATED"/>
    <property type="match status" value="1"/>
</dbReference>
<keyword evidence="1" id="KW-0813">Transport</keyword>
<dbReference type="InterPro" id="IPR032823">
    <property type="entry name" value="BCA_ABC_TP_C"/>
</dbReference>
<feature type="domain" description="ABC transporter" evidence="4">
    <location>
        <begin position="2"/>
        <end position="250"/>
    </location>
</feature>
<dbReference type="GO" id="GO:0005524">
    <property type="term" value="F:ATP binding"/>
    <property type="evidence" value="ECO:0007669"/>
    <property type="project" value="UniProtKB-KW"/>
</dbReference>
<dbReference type="RefSeq" id="WP_146962117.1">
    <property type="nucleotide sequence ID" value="NZ_CP042467.1"/>
</dbReference>
<dbReference type="FunFam" id="3.40.50.300:FF:000421">
    <property type="entry name" value="Branched-chain amino acid ABC transporter ATP-binding protein"/>
    <property type="match status" value="1"/>
</dbReference>
<dbReference type="CDD" id="cd03219">
    <property type="entry name" value="ABC_Mj1267_LivG_branched"/>
    <property type="match status" value="1"/>
</dbReference>
<dbReference type="InterPro" id="IPR003593">
    <property type="entry name" value="AAA+_ATPase"/>
</dbReference>
<dbReference type="KEGG" id="bbae:FRD01_18025"/>
<protein>
    <submittedName>
        <fullName evidence="5">ABC transporter ATP-binding protein</fullName>
    </submittedName>
</protein>
<name>A0A5B8XT73_9DELT</name>
<dbReference type="Proteomes" id="UP000321595">
    <property type="component" value="Chromosome"/>
</dbReference>
<dbReference type="PROSITE" id="PS50893">
    <property type="entry name" value="ABC_TRANSPORTER_2"/>
    <property type="match status" value="1"/>
</dbReference>
<dbReference type="AlphaFoldDB" id="A0A5B8XT73"/>
<dbReference type="GO" id="GO:0005886">
    <property type="term" value="C:plasma membrane"/>
    <property type="evidence" value="ECO:0007669"/>
    <property type="project" value="TreeGrafter"/>
</dbReference>
<proteinExistence type="predicted"/>
<dbReference type="Pfam" id="PF12399">
    <property type="entry name" value="BCA_ABC_TP_C"/>
    <property type="match status" value="1"/>
</dbReference>
<keyword evidence="2" id="KW-0547">Nucleotide-binding</keyword>
<gene>
    <name evidence="5" type="ORF">FRD01_18025</name>
</gene>
<evidence type="ECO:0000259" key="4">
    <source>
        <dbReference type="PROSITE" id="PS50893"/>
    </source>
</evidence>
<reference evidence="5 6" key="1">
    <citation type="submission" date="2019-08" db="EMBL/GenBank/DDBJ databases">
        <authorList>
            <person name="Liang Q."/>
        </authorList>
    </citation>
    <scope>NUCLEOTIDE SEQUENCE [LARGE SCALE GENOMIC DNA]</scope>
    <source>
        <strain evidence="5 6">V1718</strain>
    </source>
</reference>
<evidence type="ECO:0000313" key="6">
    <source>
        <dbReference type="Proteomes" id="UP000321595"/>
    </source>
</evidence>
<evidence type="ECO:0000256" key="1">
    <source>
        <dbReference type="ARBA" id="ARBA00022448"/>
    </source>
</evidence>
<keyword evidence="3 5" id="KW-0067">ATP-binding</keyword>
<organism evidence="5 6">
    <name type="scientific">Microvenator marinus</name>
    <dbReference type="NCBI Taxonomy" id="2600177"/>
    <lineage>
        <taxon>Bacteria</taxon>
        <taxon>Deltaproteobacteria</taxon>
        <taxon>Bradymonadales</taxon>
        <taxon>Microvenatoraceae</taxon>
        <taxon>Microvenator</taxon>
    </lineage>
</organism>
<dbReference type="OrthoDB" id="9805130at2"/>
<dbReference type="GO" id="GO:0016887">
    <property type="term" value="F:ATP hydrolysis activity"/>
    <property type="evidence" value="ECO:0007669"/>
    <property type="project" value="InterPro"/>
</dbReference>
<dbReference type="Gene3D" id="3.40.50.300">
    <property type="entry name" value="P-loop containing nucleotide triphosphate hydrolases"/>
    <property type="match status" value="1"/>
</dbReference>
<evidence type="ECO:0000256" key="3">
    <source>
        <dbReference type="ARBA" id="ARBA00022840"/>
    </source>
</evidence>
<accession>A0A5B8XT73</accession>
<keyword evidence="6" id="KW-1185">Reference proteome</keyword>
<dbReference type="PANTHER" id="PTHR45772:SF1">
    <property type="entry name" value="ABC TRANSPORTER ATP-BINDING PROTEIN"/>
    <property type="match status" value="1"/>
</dbReference>